<dbReference type="InterPro" id="IPR018117">
    <property type="entry name" value="C5_DNA_meth_AS"/>
</dbReference>
<evidence type="ECO:0000259" key="8">
    <source>
        <dbReference type="PROSITE" id="PS50943"/>
    </source>
</evidence>
<gene>
    <name evidence="9" type="ORF">CEY02_18510</name>
</gene>
<dbReference type="PROSITE" id="PS51679">
    <property type="entry name" value="SAM_MT_C5"/>
    <property type="match status" value="1"/>
</dbReference>
<dbReference type="Pfam" id="PF01381">
    <property type="entry name" value="HTH_3"/>
    <property type="match status" value="1"/>
</dbReference>
<evidence type="ECO:0000313" key="10">
    <source>
        <dbReference type="Proteomes" id="UP000228754"/>
    </source>
</evidence>
<evidence type="ECO:0000256" key="4">
    <source>
        <dbReference type="ARBA" id="ARBA00022747"/>
    </source>
</evidence>
<evidence type="ECO:0000256" key="2">
    <source>
        <dbReference type="ARBA" id="ARBA00022679"/>
    </source>
</evidence>
<dbReference type="Gene3D" id="1.10.260.40">
    <property type="entry name" value="lambda repressor-like DNA-binding domains"/>
    <property type="match status" value="1"/>
</dbReference>
<dbReference type="InterPro" id="IPR010982">
    <property type="entry name" value="Lambda_DNA-bd_dom_sf"/>
</dbReference>
<dbReference type="NCBIfam" id="TIGR00675">
    <property type="entry name" value="dcm"/>
    <property type="match status" value="1"/>
</dbReference>
<dbReference type="InterPro" id="IPR050750">
    <property type="entry name" value="C5-MTase"/>
</dbReference>
<dbReference type="CDD" id="cd00315">
    <property type="entry name" value="Cyt_C5_DNA_methylase"/>
    <property type="match status" value="1"/>
</dbReference>
<dbReference type="OrthoDB" id="9813719at2"/>
<dbReference type="PROSITE" id="PS50943">
    <property type="entry name" value="HTH_CROC1"/>
    <property type="match status" value="1"/>
</dbReference>
<dbReference type="GO" id="GO:0009307">
    <property type="term" value="P:DNA restriction-modification system"/>
    <property type="evidence" value="ECO:0007669"/>
    <property type="project" value="UniProtKB-KW"/>
</dbReference>
<dbReference type="Gene3D" id="3.40.50.150">
    <property type="entry name" value="Vaccinia Virus protein VP39"/>
    <property type="match status" value="1"/>
</dbReference>
<protein>
    <recommendedName>
        <fullName evidence="7">Cytosine-specific methyltransferase</fullName>
        <ecNumber evidence="7">2.1.1.37</ecNumber>
    </recommendedName>
</protein>
<evidence type="ECO:0000256" key="1">
    <source>
        <dbReference type="ARBA" id="ARBA00022603"/>
    </source>
</evidence>
<name>A0A2A5IMK5_BACPU</name>
<dbReference type="Gene3D" id="3.90.120.30">
    <property type="match status" value="1"/>
</dbReference>
<organism evidence="9 10">
    <name type="scientific">Bacillus pumilus</name>
    <name type="common">Bacillus mesentericus</name>
    <dbReference type="NCBI Taxonomy" id="1408"/>
    <lineage>
        <taxon>Bacteria</taxon>
        <taxon>Bacillati</taxon>
        <taxon>Bacillota</taxon>
        <taxon>Bacilli</taxon>
        <taxon>Bacillales</taxon>
        <taxon>Bacillaceae</taxon>
        <taxon>Bacillus</taxon>
    </lineage>
</organism>
<dbReference type="SUPFAM" id="SSF47413">
    <property type="entry name" value="lambda repressor-like DNA-binding domains"/>
    <property type="match status" value="1"/>
</dbReference>
<comment type="catalytic activity">
    <reaction evidence="7">
        <text>a 2'-deoxycytidine in DNA + S-adenosyl-L-methionine = a 5-methyl-2'-deoxycytidine in DNA + S-adenosyl-L-homocysteine + H(+)</text>
        <dbReference type="Rhea" id="RHEA:13681"/>
        <dbReference type="Rhea" id="RHEA-COMP:11369"/>
        <dbReference type="Rhea" id="RHEA-COMP:11370"/>
        <dbReference type="ChEBI" id="CHEBI:15378"/>
        <dbReference type="ChEBI" id="CHEBI:57856"/>
        <dbReference type="ChEBI" id="CHEBI:59789"/>
        <dbReference type="ChEBI" id="CHEBI:85452"/>
        <dbReference type="ChEBI" id="CHEBI:85454"/>
        <dbReference type="EC" id="2.1.1.37"/>
    </reaction>
</comment>
<dbReference type="SMART" id="SM00530">
    <property type="entry name" value="HTH_XRE"/>
    <property type="match status" value="1"/>
</dbReference>
<dbReference type="PRINTS" id="PR00105">
    <property type="entry name" value="C5METTRFRASE"/>
</dbReference>
<keyword evidence="3 5" id="KW-0949">S-adenosyl-L-methionine</keyword>
<dbReference type="PROSITE" id="PS00094">
    <property type="entry name" value="C5_MTASE_1"/>
    <property type="match status" value="1"/>
</dbReference>
<dbReference type="GO" id="GO:0003886">
    <property type="term" value="F:DNA (cytosine-5-)-methyltransferase activity"/>
    <property type="evidence" value="ECO:0007669"/>
    <property type="project" value="UniProtKB-EC"/>
</dbReference>
<evidence type="ECO:0000256" key="5">
    <source>
        <dbReference type="PROSITE-ProRule" id="PRU01016"/>
    </source>
</evidence>
<evidence type="ECO:0000256" key="6">
    <source>
        <dbReference type="RuleBase" id="RU000416"/>
    </source>
</evidence>
<evidence type="ECO:0000256" key="7">
    <source>
        <dbReference type="RuleBase" id="RU000417"/>
    </source>
</evidence>
<keyword evidence="2 5" id="KW-0808">Transferase</keyword>
<dbReference type="SUPFAM" id="SSF53335">
    <property type="entry name" value="S-adenosyl-L-methionine-dependent methyltransferases"/>
    <property type="match status" value="1"/>
</dbReference>
<dbReference type="EMBL" id="NKHG01000118">
    <property type="protein sequence ID" value="PCK18634.1"/>
    <property type="molecule type" value="Genomic_DNA"/>
</dbReference>
<accession>A0A2A5IMK5</accession>
<feature type="active site" evidence="5">
    <location>
        <position position="134"/>
    </location>
</feature>
<dbReference type="GO" id="GO:0032259">
    <property type="term" value="P:methylation"/>
    <property type="evidence" value="ECO:0007669"/>
    <property type="project" value="UniProtKB-KW"/>
</dbReference>
<evidence type="ECO:0000256" key="3">
    <source>
        <dbReference type="ARBA" id="ARBA00022691"/>
    </source>
</evidence>
<dbReference type="EC" id="2.1.1.37" evidence="7"/>
<comment type="similarity">
    <text evidence="5 6">Belongs to the class I-like SAM-binding methyltransferase superfamily. C5-methyltransferase family.</text>
</comment>
<keyword evidence="1 5" id="KW-0489">Methyltransferase</keyword>
<reference evidence="9 10" key="1">
    <citation type="submission" date="2017-06" db="EMBL/GenBank/DDBJ databases">
        <title>Draft Genome Sequence of Bacillus sp Strain 36R Isolated from saline sediment at Atanasia, Sonora, Mexico.</title>
        <authorList>
            <person name="Sanchez Diaz R."/>
            <person name="Quiroz Macias M.E."/>
            <person name="Ibarra Gamez J.C."/>
            <person name="Enciso Ibarra J."/>
            <person name="Gomez Gil B."/>
            <person name="Galaviz Silva L."/>
        </authorList>
    </citation>
    <scope>NUCLEOTIDE SEQUENCE [LARGE SCALE GENOMIC DNA]</scope>
    <source>
        <strain evidence="9 10">36R_ATNSAL</strain>
    </source>
</reference>
<dbReference type="Proteomes" id="UP000228754">
    <property type="component" value="Unassembled WGS sequence"/>
</dbReference>
<dbReference type="PANTHER" id="PTHR46098:SF1">
    <property type="entry name" value="TRNA (CYTOSINE(38)-C(5))-METHYLTRANSFERASE"/>
    <property type="match status" value="1"/>
</dbReference>
<dbReference type="InterPro" id="IPR001387">
    <property type="entry name" value="Cro/C1-type_HTH"/>
</dbReference>
<dbReference type="InterPro" id="IPR029063">
    <property type="entry name" value="SAM-dependent_MTases_sf"/>
</dbReference>
<dbReference type="PROSITE" id="PS00095">
    <property type="entry name" value="C5_MTASE_2"/>
    <property type="match status" value="1"/>
</dbReference>
<proteinExistence type="inferred from homology"/>
<feature type="domain" description="HTH cro/C1-type" evidence="8">
    <location>
        <begin position="2"/>
        <end position="41"/>
    </location>
</feature>
<dbReference type="GO" id="GO:0003677">
    <property type="term" value="F:DNA binding"/>
    <property type="evidence" value="ECO:0007669"/>
    <property type="project" value="InterPro"/>
</dbReference>
<dbReference type="InterPro" id="IPR031303">
    <property type="entry name" value="C5_meth_CS"/>
</dbReference>
<evidence type="ECO:0000313" key="9">
    <source>
        <dbReference type="EMBL" id="PCK18634.1"/>
    </source>
</evidence>
<keyword evidence="4" id="KW-0680">Restriction system</keyword>
<dbReference type="PANTHER" id="PTHR46098">
    <property type="entry name" value="TRNA (CYTOSINE(38)-C(5))-METHYLTRANSFERASE"/>
    <property type="match status" value="1"/>
</dbReference>
<dbReference type="Pfam" id="PF00145">
    <property type="entry name" value="DNA_methylase"/>
    <property type="match status" value="1"/>
</dbReference>
<dbReference type="AlphaFoldDB" id="A0A2A5IMK5"/>
<dbReference type="CDD" id="cd00093">
    <property type="entry name" value="HTH_XRE"/>
    <property type="match status" value="1"/>
</dbReference>
<comment type="caution">
    <text evidence="9">The sequence shown here is derived from an EMBL/GenBank/DDBJ whole genome shotgun (WGS) entry which is preliminary data.</text>
</comment>
<sequence length="386" mass="43987">MIKNKRKKLGMTQKELSDSLGMGKYGERTIRRWENGESVPSPIEYNAIINFPENPSFKNDKNPKFTMIDLFAGIGGIRLAFQKQGGKSVFASEWDKFSVKTYKANYGETPVGDITLIDEKDIPDHDILLAGFPCQPFSQAGLKKGFEDTRGTLFFDIARIIKEKRPKAFLLENVKQLKGHDKGRTLKTIIQILENELNYTVYYKVLRAADFGVPQNRERIYIVGFYNPLTGNEVSFEFPKPTHEPTRVGDILESDVDEKYTISDRLYQGHLRRKEEHKKKGNGFGFSLFNAESPYTNTISARYYKDGSEILIDQGVSKNPRKLTPRECARLQGFPDNFIIPVSDTQAYRQFGNSVAVPVVEAVAKEILKSLTIMDKNIFKKELVKL</sequence>
<dbReference type="InterPro" id="IPR001525">
    <property type="entry name" value="C5_MeTfrase"/>
</dbReference>